<dbReference type="InterPro" id="IPR003673">
    <property type="entry name" value="CoA-Trfase_fam_III"/>
</dbReference>
<dbReference type="Pfam" id="PF02515">
    <property type="entry name" value="CoA_transf_3"/>
    <property type="match status" value="1"/>
</dbReference>
<evidence type="ECO:0000313" key="2">
    <source>
        <dbReference type="Proteomes" id="UP000578449"/>
    </source>
</evidence>
<dbReference type="InterPro" id="IPR023606">
    <property type="entry name" value="CoA-Trfase_III_dom_1_sf"/>
</dbReference>
<evidence type="ECO:0000313" key="1">
    <source>
        <dbReference type="EMBL" id="MBB5139774.1"/>
    </source>
</evidence>
<protein>
    <submittedName>
        <fullName evidence="1">Crotonobetainyl-CoA:carnitine CoA-transferase CaiB-like acyl-CoA transferase</fullName>
    </submittedName>
</protein>
<organism evidence="1 2">
    <name type="scientific">Thermocatellispora tengchongensis</name>
    <dbReference type="NCBI Taxonomy" id="1073253"/>
    <lineage>
        <taxon>Bacteria</taxon>
        <taxon>Bacillati</taxon>
        <taxon>Actinomycetota</taxon>
        <taxon>Actinomycetes</taxon>
        <taxon>Streptosporangiales</taxon>
        <taxon>Streptosporangiaceae</taxon>
        <taxon>Thermocatellispora</taxon>
    </lineage>
</organism>
<dbReference type="SUPFAM" id="SSF89796">
    <property type="entry name" value="CoA-transferase family III (CaiB/BaiF)"/>
    <property type="match status" value="1"/>
</dbReference>
<comment type="caution">
    <text evidence="1">The sequence shown here is derived from an EMBL/GenBank/DDBJ whole genome shotgun (WGS) entry which is preliminary data.</text>
</comment>
<dbReference type="InterPro" id="IPR050509">
    <property type="entry name" value="CoA-transferase_III"/>
</dbReference>
<accession>A0A840PEC3</accession>
<proteinExistence type="predicted"/>
<keyword evidence="2" id="KW-1185">Reference proteome</keyword>
<dbReference type="PANTHER" id="PTHR48228:SF5">
    <property type="entry name" value="ALPHA-METHYLACYL-COA RACEMASE"/>
    <property type="match status" value="1"/>
</dbReference>
<dbReference type="GO" id="GO:0016740">
    <property type="term" value="F:transferase activity"/>
    <property type="evidence" value="ECO:0007669"/>
    <property type="project" value="UniProtKB-KW"/>
</dbReference>
<keyword evidence="1" id="KW-0808">Transferase</keyword>
<dbReference type="RefSeq" id="WP_185056594.1">
    <property type="nucleotide sequence ID" value="NZ_BAABIX010000041.1"/>
</dbReference>
<dbReference type="Gene3D" id="3.30.1540.10">
    <property type="entry name" value="formyl-coa transferase, domain 3"/>
    <property type="match status" value="1"/>
</dbReference>
<dbReference type="InterPro" id="IPR044855">
    <property type="entry name" value="CoA-Trfase_III_dom3_sf"/>
</dbReference>
<dbReference type="Gene3D" id="3.40.50.10540">
    <property type="entry name" value="Crotonobetainyl-coa:carnitine coa-transferase, domain 1"/>
    <property type="match status" value="1"/>
</dbReference>
<dbReference type="PANTHER" id="PTHR48228">
    <property type="entry name" value="SUCCINYL-COA--D-CITRAMALATE COA-TRANSFERASE"/>
    <property type="match status" value="1"/>
</dbReference>
<dbReference type="AlphaFoldDB" id="A0A840PEC3"/>
<name>A0A840PEC3_9ACTN</name>
<gene>
    <name evidence="1" type="ORF">HNP84_009538</name>
</gene>
<dbReference type="Proteomes" id="UP000578449">
    <property type="component" value="Unassembled WGS sequence"/>
</dbReference>
<dbReference type="EMBL" id="JACHGN010000033">
    <property type="protein sequence ID" value="MBB5139774.1"/>
    <property type="molecule type" value="Genomic_DNA"/>
</dbReference>
<reference evidence="1 2" key="1">
    <citation type="submission" date="2020-08" db="EMBL/GenBank/DDBJ databases">
        <title>Genomic Encyclopedia of Type Strains, Phase IV (KMG-IV): sequencing the most valuable type-strain genomes for metagenomic binning, comparative biology and taxonomic classification.</title>
        <authorList>
            <person name="Goeker M."/>
        </authorList>
    </citation>
    <scope>NUCLEOTIDE SEQUENCE [LARGE SCALE GENOMIC DNA]</scope>
    <source>
        <strain evidence="1 2">DSM 45615</strain>
    </source>
</reference>
<sequence>MATGSATRPLDGVRVVTFAQLYQGPYATMVLADLGADVIVVERPGTGDPARAQGVMFQALNRGKRSVTLDLKQAEGRRRARELARTADVLFEAYRPGTMDRFGLGYRELSAINPRLVYVSVSGFGQDGPYRDRAGHDLMYQAAAGLLDALCDRPEAVQPPPDLEAGAIVGALYAALGALAGLTGRAATGHGTHVDVSTHEALLSVLSLRVEDVLNGPGESTAGHEPGYVLYRCADGNLIALGIGFEDHFWTLLCRATGLTGHMWLRRAERLARADGLAADLARVLATRPRAHWLETFDRAGVPAAPVHRLAEALRDPHVAARRTVRTLRGAGRRYVRQPLRLSAYADPDPGPAPLLGEHTGSILRELEAHESPHERRRLQA</sequence>